<reference evidence="2" key="1">
    <citation type="submission" date="2011-07" db="EMBL/GenBank/DDBJ databases">
        <authorList>
            <consortium name="Caenorhabditis brenneri Sequencing and Analysis Consortium"/>
            <person name="Wilson R.K."/>
        </authorList>
    </citation>
    <scope>NUCLEOTIDE SEQUENCE [LARGE SCALE GENOMIC DNA]</scope>
    <source>
        <strain evidence="2">PB2801</strain>
    </source>
</reference>
<dbReference type="PANTHER" id="PTHR21733">
    <property type="entry name" value="CUB_2 DOMAIN-CONTAINING PROTEIN-RELATED-RELATED"/>
    <property type="match status" value="1"/>
</dbReference>
<dbReference type="InterPro" id="IPR005071">
    <property type="entry name" value="Glycoprotein"/>
</dbReference>
<dbReference type="OMA" id="EFFVQYY"/>
<name>G0M8W7_CAEBE</name>
<dbReference type="EMBL" id="GL379787">
    <property type="protein sequence ID" value="EGT31127.1"/>
    <property type="molecule type" value="Genomic_DNA"/>
</dbReference>
<evidence type="ECO:0000313" key="1">
    <source>
        <dbReference type="EMBL" id="EGT31127.1"/>
    </source>
</evidence>
<sequence>MDTSIVLNQIFVKTDNNQMMSLEQLKHNKASNSSGLLTPMKIQSQAYLSSSLADTQMAALEGFIYITTEKQGKSGYFKVFDVDKSEVIRTSFLICDPCTMVFLNTNGQMTPVRSSTLSTWRQSPTSVVKMYKGIPTDDDEQAATQIFSNPIQGVYNEEIRMGIVEKFSVSLGAFYFKTTDDFYFLIQPYYSDLNTYTTTGYTSTGFYMKSKDQVPKNVTVLCVRDTRFNGTTGANVVGSLPNPLGKVIVGENDGDDNRSITVPPQRVINGWTTNHIGQNITIDAMNSEGGEYFVQYYVLQDQEISSTYAPTNQVPTGTMETTTKGGSILDCMVGTMLMIMVSWIL</sequence>
<dbReference type="InParanoid" id="G0M8W7"/>
<dbReference type="GO" id="GO:0045087">
    <property type="term" value="P:innate immune response"/>
    <property type="evidence" value="ECO:0007669"/>
    <property type="project" value="TreeGrafter"/>
</dbReference>
<proteinExistence type="predicted"/>
<dbReference type="GO" id="GO:0045121">
    <property type="term" value="C:membrane raft"/>
    <property type="evidence" value="ECO:0007669"/>
    <property type="project" value="TreeGrafter"/>
</dbReference>
<protein>
    <submittedName>
        <fullName evidence="1">Uncharacterized protein</fullName>
    </submittedName>
</protein>
<dbReference type="HOGENOM" id="CLU_046187_0_0_1"/>
<keyword evidence="2" id="KW-1185">Reference proteome</keyword>
<dbReference type="eggNOG" id="ENOG502TJCK">
    <property type="taxonomic scope" value="Eukaryota"/>
</dbReference>
<accession>G0M8W7</accession>
<dbReference type="Pfam" id="PF03409">
    <property type="entry name" value="Glycoprotein"/>
    <property type="match status" value="1"/>
</dbReference>
<dbReference type="FunCoup" id="G0M8W7">
    <property type="interactions" value="1682"/>
</dbReference>
<gene>
    <name evidence="1" type="ORF">CAEBREN_07046</name>
</gene>
<dbReference type="OrthoDB" id="5835923at2759"/>
<evidence type="ECO:0000313" key="2">
    <source>
        <dbReference type="Proteomes" id="UP000008068"/>
    </source>
</evidence>
<organism evidence="2">
    <name type="scientific">Caenorhabditis brenneri</name>
    <name type="common">Nematode worm</name>
    <dbReference type="NCBI Taxonomy" id="135651"/>
    <lineage>
        <taxon>Eukaryota</taxon>
        <taxon>Metazoa</taxon>
        <taxon>Ecdysozoa</taxon>
        <taxon>Nematoda</taxon>
        <taxon>Chromadorea</taxon>
        <taxon>Rhabditida</taxon>
        <taxon>Rhabditina</taxon>
        <taxon>Rhabditomorpha</taxon>
        <taxon>Rhabditoidea</taxon>
        <taxon>Rhabditidae</taxon>
        <taxon>Peloderinae</taxon>
        <taxon>Caenorhabditis</taxon>
    </lineage>
</organism>
<dbReference type="PANTHER" id="PTHR21733:SF9">
    <property type="entry name" value="IGGFC_BINDING DOMAIN-CONTAINING PROTEIN"/>
    <property type="match status" value="1"/>
</dbReference>
<dbReference type="Proteomes" id="UP000008068">
    <property type="component" value="Unassembled WGS sequence"/>
</dbReference>
<dbReference type="AlphaFoldDB" id="G0M8W7"/>